<dbReference type="GO" id="GO:0000160">
    <property type="term" value="P:phosphorelay signal transduction system"/>
    <property type="evidence" value="ECO:0007669"/>
    <property type="project" value="InterPro"/>
</dbReference>
<comment type="caution">
    <text evidence="1">Lacks conserved residue(s) required for the propagation of feature annotation.</text>
</comment>
<evidence type="ECO:0000259" key="3">
    <source>
        <dbReference type="PROSITE" id="PS50110"/>
    </source>
</evidence>
<dbReference type="SUPFAM" id="SSF52172">
    <property type="entry name" value="CheY-like"/>
    <property type="match status" value="1"/>
</dbReference>
<gene>
    <name evidence="4" type="ORF">FHS88_000212</name>
</gene>
<dbReference type="SMART" id="SM00448">
    <property type="entry name" value="REC"/>
    <property type="match status" value="1"/>
</dbReference>
<evidence type="ECO:0000313" key="5">
    <source>
        <dbReference type="Proteomes" id="UP000562254"/>
    </source>
</evidence>
<name>A0A840Y0C6_9PROT</name>
<evidence type="ECO:0000256" key="2">
    <source>
        <dbReference type="SAM" id="MobiDB-lite"/>
    </source>
</evidence>
<proteinExistence type="predicted"/>
<sequence>MAQDDSPPPLRVLVVDAISSTRSTVMRMLEELGHEPVAALDWPAAEQVLLLQEIGAVVMAFGVEGGFDGAASAALLRERLPPQGELPLIGTSSGLRRNEEQEALEAGFDALLLRPFGPEDLAAALERAIRDRTPPPDLDPERRAALRRAHGPAALEALDARALEAPATLLAPLFESGSAEDLAAAGTAIAEAMEAIGAVNAASWARRLAQSPGQRLMFPLMSAVVKARGALAKDRVTAAAQDPIWAASDAPRGDTPPGETP</sequence>
<organism evidence="4 5">
    <name type="scientific">Neoroseomonas alkaliterrae</name>
    <dbReference type="NCBI Taxonomy" id="1452450"/>
    <lineage>
        <taxon>Bacteria</taxon>
        <taxon>Pseudomonadati</taxon>
        <taxon>Pseudomonadota</taxon>
        <taxon>Alphaproteobacteria</taxon>
        <taxon>Acetobacterales</taxon>
        <taxon>Acetobacteraceae</taxon>
        <taxon>Neoroseomonas</taxon>
    </lineage>
</organism>
<keyword evidence="5" id="KW-1185">Reference proteome</keyword>
<dbReference type="InterPro" id="IPR011006">
    <property type="entry name" value="CheY-like_superfamily"/>
</dbReference>
<dbReference type="Gene3D" id="3.40.50.2300">
    <property type="match status" value="1"/>
</dbReference>
<dbReference type="InterPro" id="IPR001789">
    <property type="entry name" value="Sig_transdc_resp-reg_receiver"/>
</dbReference>
<dbReference type="RefSeq" id="WP_184480430.1">
    <property type="nucleotide sequence ID" value="NZ_JAAEDJ010000007.1"/>
</dbReference>
<evidence type="ECO:0000313" key="4">
    <source>
        <dbReference type="EMBL" id="MBB5688102.1"/>
    </source>
</evidence>
<accession>A0A840Y0C6</accession>
<dbReference type="PROSITE" id="PS50110">
    <property type="entry name" value="RESPONSE_REGULATORY"/>
    <property type="match status" value="1"/>
</dbReference>
<feature type="region of interest" description="Disordered" evidence="2">
    <location>
        <begin position="242"/>
        <end position="261"/>
    </location>
</feature>
<reference evidence="4 5" key="1">
    <citation type="submission" date="2020-08" db="EMBL/GenBank/DDBJ databases">
        <title>Genomic Encyclopedia of Type Strains, Phase IV (KMG-IV): sequencing the most valuable type-strain genomes for metagenomic binning, comparative biology and taxonomic classification.</title>
        <authorList>
            <person name="Goeker M."/>
        </authorList>
    </citation>
    <scope>NUCLEOTIDE SEQUENCE [LARGE SCALE GENOMIC DNA]</scope>
    <source>
        <strain evidence="4 5">DSM 25895</strain>
    </source>
</reference>
<dbReference type="AlphaFoldDB" id="A0A840Y0C6"/>
<comment type="caution">
    <text evidence="4">The sequence shown here is derived from an EMBL/GenBank/DDBJ whole genome shotgun (WGS) entry which is preliminary data.</text>
</comment>
<dbReference type="Proteomes" id="UP000562254">
    <property type="component" value="Unassembled WGS sequence"/>
</dbReference>
<feature type="domain" description="Response regulatory" evidence="3">
    <location>
        <begin position="11"/>
        <end position="129"/>
    </location>
</feature>
<protein>
    <submittedName>
        <fullName evidence="4">CheY-like chemotaxis protein</fullName>
    </submittedName>
</protein>
<dbReference type="EMBL" id="JACIJE010000001">
    <property type="protein sequence ID" value="MBB5688102.1"/>
    <property type="molecule type" value="Genomic_DNA"/>
</dbReference>
<evidence type="ECO:0000256" key="1">
    <source>
        <dbReference type="PROSITE-ProRule" id="PRU00169"/>
    </source>
</evidence>